<dbReference type="PANTHER" id="PTHR42760:SF83">
    <property type="entry name" value="(3R)-3-HYDROXYACYL-COA DEHYDROGENASE"/>
    <property type="match status" value="1"/>
</dbReference>
<dbReference type="GO" id="GO:0006633">
    <property type="term" value="P:fatty acid biosynthetic process"/>
    <property type="evidence" value="ECO:0007669"/>
    <property type="project" value="TreeGrafter"/>
</dbReference>
<dbReference type="InterPro" id="IPR002347">
    <property type="entry name" value="SDR_fam"/>
</dbReference>
<dbReference type="GO" id="GO:0048038">
    <property type="term" value="F:quinone binding"/>
    <property type="evidence" value="ECO:0007669"/>
    <property type="project" value="TreeGrafter"/>
</dbReference>
<proteinExistence type="inferred from homology"/>
<evidence type="ECO:0000313" key="4">
    <source>
        <dbReference type="EMBL" id="JAT17933.1"/>
    </source>
</evidence>
<accession>A0A1B6L2I1</accession>
<evidence type="ECO:0000256" key="2">
    <source>
        <dbReference type="ARBA" id="ARBA00006484"/>
    </source>
</evidence>
<comment type="pathway">
    <text evidence="1">Lipid metabolism; fatty acid biosynthesis.</text>
</comment>
<evidence type="ECO:0000256" key="3">
    <source>
        <dbReference type="ARBA" id="ARBA00023002"/>
    </source>
</evidence>
<protein>
    <submittedName>
        <fullName evidence="4">Uncharacterized protein</fullName>
    </submittedName>
</protein>
<keyword evidence="3" id="KW-0560">Oxidoreductase</keyword>
<dbReference type="Pfam" id="PF00106">
    <property type="entry name" value="adh_short"/>
    <property type="match status" value="1"/>
</dbReference>
<dbReference type="SUPFAM" id="SSF51735">
    <property type="entry name" value="NAD(P)-binding Rossmann-fold domains"/>
    <property type="match status" value="1"/>
</dbReference>
<feature type="non-terminal residue" evidence="4">
    <location>
        <position position="132"/>
    </location>
</feature>
<name>A0A1B6L2I1_9HEMI</name>
<dbReference type="InterPro" id="IPR036291">
    <property type="entry name" value="NAD(P)-bd_dom_sf"/>
</dbReference>
<organism evidence="4">
    <name type="scientific">Graphocephala atropunctata</name>
    <dbReference type="NCBI Taxonomy" id="36148"/>
    <lineage>
        <taxon>Eukaryota</taxon>
        <taxon>Metazoa</taxon>
        <taxon>Ecdysozoa</taxon>
        <taxon>Arthropoda</taxon>
        <taxon>Hexapoda</taxon>
        <taxon>Insecta</taxon>
        <taxon>Pterygota</taxon>
        <taxon>Neoptera</taxon>
        <taxon>Paraneoptera</taxon>
        <taxon>Hemiptera</taxon>
        <taxon>Auchenorrhyncha</taxon>
        <taxon>Membracoidea</taxon>
        <taxon>Cicadellidae</taxon>
        <taxon>Cicadellinae</taxon>
        <taxon>Cicadellini</taxon>
        <taxon>Graphocephala</taxon>
    </lineage>
</organism>
<dbReference type="Gene3D" id="3.40.50.720">
    <property type="entry name" value="NAD(P)-binding Rossmann-like Domain"/>
    <property type="match status" value="1"/>
</dbReference>
<evidence type="ECO:0000256" key="1">
    <source>
        <dbReference type="ARBA" id="ARBA00005194"/>
    </source>
</evidence>
<dbReference type="PANTHER" id="PTHR42760">
    <property type="entry name" value="SHORT-CHAIN DEHYDROGENASES/REDUCTASES FAMILY MEMBER"/>
    <property type="match status" value="1"/>
</dbReference>
<gene>
    <name evidence="4" type="ORF">g.18825</name>
</gene>
<dbReference type="EMBL" id="GEBQ01022044">
    <property type="protein sequence ID" value="JAT17933.1"/>
    <property type="molecule type" value="Transcribed_RNA"/>
</dbReference>
<sequence length="132" mass="14368">KVSHFILRYHSFNFNMSASRLVEGRLALVTGSNHTAVKYDVTDFESVKGLLKSVIEKYGKPPCILVNSAGIVSINGALEETPETFQRVLDTHLKGTFFTSQAVCRELVTAKMTGAVVNVSSRTVGVTVENCS</sequence>
<reference evidence="4" key="1">
    <citation type="submission" date="2015-11" db="EMBL/GenBank/DDBJ databases">
        <title>De novo transcriptome assembly of four potential Pierce s Disease insect vectors from Arizona vineyards.</title>
        <authorList>
            <person name="Tassone E.E."/>
        </authorList>
    </citation>
    <scope>NUCLEOTIDE SEQUENCE</scope>
</reference>
<dbReference type="AlphaFoldDB" id="A0A1B6L2I1"/>
<comment type="similarity">
    <text evidence="2">Belongs to the short-chain dehydrogenases/reductases (SDR) family.</text>
</comment>
<feature type="non-terminal residue" evidence="4">
    <location>
        <position position="1"/>
    </location>
</feature>
<dbReference type="GO" id="GO:0016616">
    <property type="term" value="F:oxidoreductase activity, acting on the CH-OH group of donors, NAD or NADP as acceptor"/>
    <property type="evidence" value="ECO:0007669"/>
    <property type="project" value="TreeGrafter"/>
</dbReference>